<evidence type="ECO:0000313" key="2">
    <source>
        <dbReference type="Proteomes" id="UP001194468"/>
    </source>
</evidence>
<reference evidence="1" key="1">
    <citation type="submission" date="2019-10" db="EMBL/GenBank/DDBJ databases">
        <authorList>
            <consortium name="DOE Joint Genome Institute"/>
            <person name="Kuo A."/>
            <person name="Miyauchi S."/>
            <person name="Kiss E."/>
            <person name="Drula E."/>
            <person name="Kohler A."/>
            <person name="Sanchez-Garcia M."/>
            <person name="Andreopoulos B."/>
            <person name="Barry K.W."/>
            <person name="Bonito G."/>
            <person name="Buee M."/>
            <person name="Carver A."/>
            <person name="Chen C."/>
            <person name="Cichocki N."/>
            <person name="Clum A."/>
            <person name="Culley D."/>
            <person name="Crous P.W."/>
            <person name="Fauchery L."/>
            <person name="Girlanda M."/>
            <person name="Hayes R."/>
            <person name="Keri Z."/>
            <person name="LaButti K."/>
            <person name="Lipzen A."/>
            <person name="Lombard V."/>
            <person name="Magnuson J."/>
            <person name="Maillard F."/>
            <person name="Morin E."/>
            <person name="Murat C."/>
            <person name="Nolan M."/>
            <person name="Ohm R."/>
            <person name="Pangilinan J."/>
            <person name="Pereira M."/>
            <person name="Perotto S."/>
            <person name="Peter M."/>
            <person name="Riley R."/>
            <person name="Sitrit Y."/>
            <person name="Stielow B."/>
            <person name="Szollosi G."/>
            <person name="Zifcakova L."/>
            <person name="Stursova M."/>
            <person name="Spatafora J.W."/>
            <person name="Tedersoo L."/>
            <person name="Vaario L.-M."/>
            <person name="Yamada A."/>
            <person name="Yan M."/>
            <person name="Wang P."/>
            <person name="Xu J."/>
            <person name="Bruns T."/>
            <person name="Baldrian P."/>
            <person name="Vilgalys R."/>
            <person name="Henrissat B."/>
            <person name="Grigoriev I.V."/>
            <person name="Hibbett D."/>
            <person name="Nagy L.G."/>
            <person name="Martin F.M."/>
        </authorList>
    </citation>
    <scope>NUCLEOTIDE SEQUENCE</scope>
    <source>
        <strain evidence="1">BED1</strain>
    </source>
</reference>
<dbReference type="PANTHER" id="PTHR42034">
    <property type="entry name" value="CHROMOSOME 7, WHOLE GENOME SHOTGUN SEQUENCE-RELATED"/>
    <property type="match status" value="1"/>
</dbReference>
<dbReference type="AlphaFoldDB" id="A0AAD4GH03"/>
<keyword evidence="2" id="KW-1185">Reference proteome</keyword>
<dbReference type="Gene3D" id="3.30.559.30">
    <property type="entry name" value="Nonribosomal peptide synthetase, condensation domain"/>
    <property type="match status" value="1"/>
</dbReference>
<proteinExistence type="predicted"/>
<dbReference type="PANTHER" id="PTHR42034:SF1">
    <property type="entry name" value="CONDENSATION DOMAIN-CONTAINING PROTEIN"/>
    <property type="match status" value="1"/>
</dbReference>
<dbReference type="Proteomes" id="UP001194468">
    <property type="component" value="Unassembled WGS sequence"/>
</dbReference>
<gene>
    <name evidence="1" type="ORF">L210DRAFT_3535030</name>
</gene>
<organism evidence="1 2">
    <name type="scientific">Boletus edulis BED1</name>
    <dbReference type="NCBI Taxonomy" id="1328754"/>
    <lineage>
        <taxon>Eukaryota</taxon>
        <taxon>Fungi</taxon>
        <taxon>Dikarya</taxon>
        <taxon>Basidiomycota</taxon>
        <taxon>Agaricomycotina</taxon>
        <taxon>Agaricomycetes</taxon>
        <taxon>Agaricomycetidae</taxon>
        <taxon>Boletales</taxon>
        <taxon>Boletineae</taxon>
        <taxon>Boletaceae</taxon>
        <taxon>Boletoideae</taxon>
        <taxon>Boletus</taxon>
    </lineage>
</organism>
<protein>
    <submittedName>
        <fullName evidence="1">Uncharacterized protein</fullName>
    </submittedName>
</protein>
<accession>A0AAD4GH03</accession>
<comment type="caution">
    <text evidence="1">The sequence shown here is derived from an EMBL/GenBank/DDBJ whole genome shotgun (WGS) entry which is preliminary data.</text>
</comment>
<sequence>MSLSPLPTPWVFDGNRDLPVYTRPMVGSELAMQRHWNTFDADGEVCIGVNFTSSMRVEELKDRARGAFSKLRFVCPIIACTVEDVVSPRWVYTPSADREAWLNLALVVEERGASLNPSEFVQSINLKRLPYTDGDETTIFLRAYLLTTSQESDDGSKEYGLYFHGSHSIIDAGPALHALNLMCEWISGEGMDVRIEPSEEWKNLPVDPITAIGGSSKEWETAGIRLLQEFAEQSARTTPCHTLAPPTRPLNMSHPPFRYTITASESETAAIIAETKKLGVTVSVLFHAAHCLAQIKMNPIPEGTEVDFSSDSTVVSLERYMKPPVDPRTHFISSFTLMPLRFSMGQVLTEPSEKGRLIMTAKLLQERFDRYLADPCLPHLFVAMNNKSSNGVESVSEVEHAVRAEAEEAPMSWWCAYNNLGMMERRLRTQHGKITVENICIGNRLRNFMTVHIWTMHSKLYFQVQGATAWGEECIKTLLEETRRIGFLVLSDKTDLEA</sequence>
<dbReference type="InterPro" id="IPR023213">
    <property type="entry name" value="CAT-like_dom_sf"/>
</dbReference>
<reference evidence="1" key="2">
    <citation type="journal article" date="2020" name="Nat. Commun.">
        <title>Large-scale genome sequencing of mycorrhizal fungi provides insights into the early evolution of symbiotic traits.</title>
        <authorList>
            <person name="Miyauchi S."/>
            <person name="Kiss E."/>
            <person name="Kuo A."/>
            <person name="Drula E."/>
            <person name="Kohler A."/>
            <person name="Sanchez-Garcia M."/>
            <person name="Morin E."/>
            <person name="Andreopoulos B."/>
            <person name="Barry K.W."/>
            <person name="Bonito G."/>
            <person name="Buee M."/>
            <person name="Carver A."/>
            <person name="Chen C."/>
            <person name="Cichocki N."/>
            <person name="Clum A."/>
            <person name="Culley D."/>
            <person name="Crous P.W."/>
            <person name="Fauchery L."/>
            <person name="Girlanda M."/>
            <person name="Hayes R.D."/>
            <person name="Keri Z."/>
            <person name="LaButti K."/>
            <person name="Lipzen A."/>
            <person name="Lombard V."/>
            <person name="Magnuson J."/>
            <person name="Maillard F."/>
            <person name="Murat C."/>
            <person name="Nolan M."/>
            <person name="Ohm R.A."/>
            <person name="Pangilinan J."/>
            <person name="Pereira M.F."/>
            <person name="Perotto S."/>
            <person name="Peter M."/>
            <person name="Pfister S."/>
            <person name="Riley R."/>
            <person name="Sitrit Y."/>
            <person name="Stielow J.B."/>
            <person name="Szollosi G."/>
            <person name="Zifcakova L."/>
            <person name="Stursova M."/>
            <person name="Spatafora J.W."/>
            <person name="Tedersoo L."/>
            <person name="Vaario L.M."/>
            <person name="Yamada A."/>
            <person name="Yan M."/>
            <person name="Wang P."/>
            <person name="Xu J."/>
            <person name="Bruns T."/>
            <person name="Baldrian P."/>
            <person name="Vilgalys R."/>
            <person name="Dunand C."/>
            <person name="Henrissat B."/>
            <person name="Grigoriev I.V."/>
            <person name="Hibbett D."/>
            <person name="Nagy L.G."/>
            <person name="Martin F.M."/>
        </authorList>
    </citation>
    <scope>NUCLEOTIDE SEQUENCE</scope>
    <source>
        <strain evidence="1">BED1</strain>
    </source>
</reference>
<dbReference type="EMBL" id="WHUW01000008">
    <property type="protein sequence ID" value="KAF8443177.1"/>
    <property type="molecule type" value="Genomic_DNA"/>
</dbReference>
<evidence type="ECO:0000313" key="1">
    <source>
        <dbReference type="EMBL" id="KAF8443177.1"/>
    </source>
</evidence>
<name>A0AAD4GH03_BOLED</name>
<dbReference type="Gene3D" id="3.30.559.10">
    <property type="entry name" value="Chloramphenicol acetyltransferase-like domain"/>
    <property type="match status" value="1"/>
</dbReference>